<organism evidence="1 2">
    <name type="scientific">Chelonia mydas</name>
    <name type="common">Green sea-turtle</name>
    <name type="synonym">Chelonia agassizi</name>
    <dbReference type="NCBI Taxonomy" id="8469"/>
    <lineage>
        <taxon>Eukaryota</taxon>
        <taxon>Metazoa</taxon>
        <taxon>Chordata</taxon>
        <taxon>Craniata</taxon>
        <taxon>Vertebrata</taxon>
        <taxon>Euteleostomi</taxon>
        <taxon>Archelosauria</taxon>
        <taxon>Testudinata</taxon>
        <taxon>Testudines</taxon>
        <taxon>Cryptodira</taxon>
        <taxon>Durocryptodira</taxon>
        <taxon>Americhelydia</taxon>
        <taxon>Chelonioidea</taxon>
        <taxon>Cheloniidae</taxon>
        <taxon>Chelonia</taxon>
    </lineage>
</organism>
<reference evidence="2" key="1">
    <citation type="journal article" date="2013" name="Nat. Genet.">
        <title>The draft genomes of soft-shell turtle and green sea turtle yield insights into the development and evolution of the turtle-specific body plan.</title>
        <authorList>
            <person name="Wang Z."/>
            <person name="Pascual-Anaya J."/>
            <person name="Zadissa A."/>
            <person name="Li W."/>
            <person name="Niimura Y."/>
            <person name="Huang Z."/>
            <person name="Li C."/>
            <person name="White S."/>
            <person name="Xiong Z."/>
            <person name="Fang D."/>
            <person name="Wang B."/>
            <person name="Ming Y."/>
            <person name="Chen Y."/>
            <person name="Zheng Y."/>
            <person name="Kuraku S."/>
            <person name="Pignatelli M."/>
            <person name="Herrero J."/>
            <person name="Beal K."/>
            <person name="Nozawa M."/>
            <person name="Li Q."/>
            <person name="Wang J."/>
            <person name="Zhang H."/>
            <person name="Yu L."/>
            <person name="Shigenobu S."/>
            <person name="Wang J."/>
            <person name="Liu J."/>
            <person name="Flicek P."/>
            <person name="Searle S."/>
            <person name="Wang J."/>
            <person name="Kuratani S."/>
            <person name="Yin Y."/>
            <person name="Aken B."/>
            <person name="Zhang G."/>
            <person name="Irie N."/>
        </authorList>
    </citation>
    <scope>NUCLEOTIDE SEQUENCE [LARGE SCALE GENOMIC DNA]</scope>
</reference>
<proteinExistence type="predicted"/>
<accession>M7BFX3</accession>
<evidence type="ECO:0000313" key="1">
    <source>
        <dbReference type="EMBL" id="EMP27137.1"/>
    </source>
</evidence>
<dbReference type="AlphaFoldDB" id="M7BFX3"/>
<protein>
    <submittedName>
        <fullName evidence="1">Uncharacterized protein</fullName>
    </submittedName>
</protein>
<name>M7BFX3_CHEMY</name>
<keyword evidence="2" id="KW-1185">Reference proteome</keyword>
<sequence>MQQLGALLPEDFHPGQEMELLYCVPKSLLYVPLCLPLLHEFSHSDLQSSQYALRVLPEEVVKARTITGFKRELDKFMEVKSINGY</sequence>
<gene>
    <name evidence="1" type="ORF">UY3_15736</name>
</gene>
<dbReference type="EMBL" id="KB573110">
    <property type="protein sequence ID" value="EMP27137.1"/>
    <property type="molecule type" value="Genomic_DNA"/>
</dbReference>
<evidence type="ECO:0000313" key="2">
    <source>
        <dbReference type="Proteomes" id="UP000031443"/>
    </source>
</evidence>
<dbReference type="Proteomes" id="UP000031443">
    <property type="component" value="Unassembled WGS sequence"/>
</dbReference>